<accession>B1ZR62</accession>
<dbReference type="EMBL" id="CP001032">
    <property type="protein sequence ID" value="ACB73733.1"/>
    <property type="molecule type" value="Genomic_DNA"/>
</dbReference>
<evidence type="ECO:0000313" key="1">
    <source>
        <dbReference type="EMBL" id="ACB73733.1"/>
    </source>
</evidence>
<sequence>MKRGPNNLLPQAVVALAVLAWSGLGFVGCTSPGIHDPARIGPFFTPSNFVGEAQLPAELRRVVLMPVAAGTAAPAESAAALDPVFLTELQKENRFEVVRLTRSDCLRRFRLEELSSTAVLPANFMAVVRQEYAADGVLFVDLTAYKPYRPLAIGVRAKLVLAGPDARVLWAFDNVFSTTDDRVANAARHHFLKTDRSDVPADFTQAVLQSPSRFGTYVAAATFATLPPVYAPSRPAQK</sequence>
<dbReference type="KEGG" id="ote:Oter_0443"/>
<proteinExistence type="predicted"/>
<dbReference type="STRING" id="452637.Oter_0443"/>
<dbReference type="RefSeq" id="WP_012373271.1">
    <property type="nucleotide sequence ID" value="NC_010571.1"/>
</dbReference>
<dbReference type="Proteomes" id="UP000007013">
    <property type="component" value="Chromosome"/>
</dbReference>
<evidence type="ECO:0000313" key="2">
    <source>
        <dbReference type="Proteomes" id="UP000007013"/>
    </source>
</evidence>
<evidence type="ECO:0008006" key="3">
    <source>
        <dbReference type="Google" id="ProtNLM"/>
    </source>
</evidence>
<name>B1ZR62_OPITP</name>
<dbReference type="eggNOG" id="ENOG5033BU2">
    <property type="taxonomic scope" value="Bacteria"/>
</dbReference>
<dbReference type="PROSITE" id="PS51257">
    <property type="entry name" value="PROKAR_LIPOPROTEIN"/>
    <property type="match status" value="1"/>
</dbReference>
<protein>
    <recommendedName>
        <fullName evidence="3">Lipoprotein</fullName>
    </recommendedName>
</protein>
<dbReference type="AlphaFoldDB" id="B1ZR62"/>
<dbReference type="HOGENOM" id="CLU_1193900_0_0_0"/>
<keyword evidence="2" id="KW-1185">Reference proteome</keyword>
<organism evidence="1 2">
    <name type="scientific">Opitutus terrae (strain DSM 11246 / JCM 15787 / PB90-1)</name>
    <dbReference type="NCBI Taxonomy" id="452637"/>
    <lineage>
        <taxon>Bacteria</taxon>
        <taxon>Pseudomonadati</taxon>
        <taxon>Verrucomicrobiota</taxon>
        <taxon>Opitutia</taxon>
        <taxon>Opitutales</taxon>
        <taxon>Opitutaceae</taxon>
        <taxon>Opitutus</taxon>
    </lineage>
</organism>
<gene>
    <name evidence="1" type="ordered locus">Oter_0443</name>
</gene>
<reference evidence="1 2" key="1">
    <citation type="journal article" date="2011" name="J. Bacteriol.">
        <title>Genome sequence of the verrucomicrobium Opitutus terrae PB90-1, an abundant inhabitant of rice paddy soil ecosystems.</title>
        <authorList>
            <person name="van Passel M.W."/>
            <person name="Kant R."/>
            <person name="Palva A."/>
            <person name="Copeland A."/>
            <person name="Lucas S."/>
            <person name="Lapidus A."/>
            <person name="Glavina del Rio T."/>
            <person name="Pitluck S."/>
            <person name="Goltsman E."/>
            <person name="Clum A."/>
            <person name="Sun H."/>
            <person name="Schmutz J."/>
            <person name="Larimer F.W."/>
            <person name="Land M.L."/>
            <person name="Hauser L."/>
            <person name="Kyrpides N."/>
            <person name="Mikhailova N."/>
            <person name="Richardson P.P."/>
            <person name="Janssen P.H."/>
            <person name="de Vos W.M."/>
            <person name="Smidt H."/>
        </authorList>
    </citation>
    <scope>NUCLEOTIDE SEQUENCE [LARGE SCALE GENOMIC DNA]</scope>
    <source>
        <strain evidence="2">DSM 11246 / JCM 15787 / PB90-1</strain>
    </source>
</reference>